<dbReference type="CDD" id="cd22534">
    <property type="entry name" value="KH-II_Era"/>
    <property type="match status" value="1"/>
</dbReference>
<feature type="region of interest" description="G5" evidence="8">
    <location>
        <begin position="163"/>
        <end position="165"/>
    </location>
</feature>
<evidence type="ECO:0000256" key="5">
    <source>
        <dbReference type="ARBA" id="ARBA00022884"/>
    </source>
</evidence>
<evidence type="ECO:0000256" key="3">
    <source>
        <dbReference type="ARBA" id="ARBA00022517"/>
    </source>
</evidence>
<keyword evidence="7" id="KW-1003">Cell membrane</keyword>
<keyword evidence="4 7" id="KW-0547">Nucleotide-binding</keyword>
<dbReference type="EMBL" id="JGVK01000008">
    <property type="protein sequence ID" value="KEY91484.1"/>
    <property type="molecule type" value="Genomic_DNA"/>
</dbReference>
<keyword evidence="7" id="KW-0963">Cytoplasm</keyword>
<dbReference type="PANTHER" id="PTHR42698:SF1">
    <property type="entry name" value="GTPASE ERA, MITOCHONDRIAL"/>
    <property type="match status" value="1"/>
</dbReference>
<comment type="similarity">
    <text evidence="1 7 8">Belongs to the TRAFAC class TrmE-Era-EngA-EngB-Septin-like GTPase superfamily. Era GTPase family.</text>
</comment>
<dbReference type="CDD" id="cd04163">
    <property type="entry name" value="Era"/>
    <property type="match status" value="1"/>
</dbReference>
<evidence type="ECO:0000256" key="1">
    <source>
        <dbReference type="ARBA" id="ARBA00007921"/>
    </source>
</evidence>
<keyword evidence="11" id="KW-1185">Reference proteome</keyword>
<protein>
    <recommendedName>
        <fullName evidence="2 7">GTPase Era</fullName>
    </recommendedName>
</protein>
<dbReference type="GO" id="GO:0043024">
    <property type="term" value="F:ribosomal small subunit binding"/>
    <property type="evidence" value="ECO:0007669"/>
    <property type="project" value="TreeGrafter"/>
</dbReference>
<dbReference type="STRING" id="1179155.CF67_16005"/>
<dbReference type="InterPro" id="IPR005225">
    <property type="entry name" value="Small_GTP-bd"/>
</dbReference>
<evidence type="ECO:0000256" key="6">
    <source>
        <dbReference type="ARBA" id="ARBA00023134"/>
    </source>
</evidence>
<dbReference type="AlphaFoldDB" id="A0A084CNV5"/>
<evidence type="ECO:0000256" key="2">
    <source>
        <dbReference type="ARBA" id="ARBA00020484"/>
    </source>
</evidence>
<sequence>MYLASNDRMRVLEEEYCGFITIVGAPNVGKSTLLNKILGRKVSITSCKPQTTRHRIIGIDTKGSHQAIYVDTPGFYTEEKYMINRLMNCVASCSLNGVDLVFFLTDSIRWGINDEVILTKLKKTSLPVVLCINKVESIRDKNQVMEHMKAISDKMEFIDVVPISAKHGNNVDILRKHAQKFLPKASHYFAKEHVTDRSQNFMASEILREKLMRFTGDELPYSLTVQIERFNYVPSTDNLHIHSLILVERNSHKKIIIGKGGTKIKLIGREARFDMEALFGCRVHLETWVKVQLNWRNDECMLRSLGYFDYL</sequence>
<dbReference type="GO" id="GO:0070181">
    <property type="term" value="F:small ribosomal subunit rRNA binding"/>
    <property type="evidence" value="ECO:0007669"/>
    <property type="project" value="UniProtKB-UniRule"/>
</dbReference>
<evidence type="ECO:0000256" key="4">
    <source>
        <dbReference type="ARBA" id="ARBA00022741"/>
    </source>
</evidence>
<accession>A0A084CNV5</accession>
<dbReference type="NCBIfam" id="TIGR00436">
    <property type="entry name" value="era"/>
    <property type="match status" value="1"/>
</dbReference>
<dbReference type="PROSITE" id="PS51713">
    <property type="entry name" value="G_ERA"/>
    <property type="match status" value="1"/>
</dbReference>
<dbReference type="Proteomes" id="UP000053784">
    <property type="component" value="Unassembled WGS sequence"/>
</dbReference>
<feature type="region of interest" description="G1" evidence="8">
    <location>
        <begin position="24"/>
        <end position="31"/>
    </location>
</feature>
<dbReference type="InterPro" id="IPR030388">
    <property type="entry name" value="G_ERA_dom"/>
</dbReference>
<dbReference type="InterPro" id="IPR009019">
    <property type="entry name" value="KH_sf_prok-type"/>
</dbReference>
<dbReference type="GO" id="GO:0003924">
    <property type="term" value="F:GTPase activity"/>
    <property type="evidence" value="ECO:0007669"/>
    <property type="project" value="UniProtKB-UniRule"/>
</dbReference>
<keyword evidence="5 7" id="KW-0694">RNA-binding</keyword>
<evidence type="ECO:0000313" key="11">
    <source>
        <dbReference type="Proteomes" id="UP000053784"/>
    </source>
</evidence>
<dbReference type="eggNOG" id="COG1159">
    <property type="taxonomic scope" value="Bacteria"/>
</dbReference>
<dbReference type="GO" id="GO:0005525">
    <property type="term" value="F:GTP binding"/>
    <property type="evidence" value="ECO:0007669"/>
    <property type="project" value="UniProtKB-UniRule"/>
</dbReference>
<dbReference type="SUPFAM" id="SSF52540">
    <property type="entry name" value="P-loop containing nucleoside triphosphate hydrolases"/>
    <property type="match status" value="1"/>
</dbReference>
<feature type="domain" description="Era-type G" evidence="9">
    <location>
        <begin position="16"/>
        <end position="184"/>
    </location>
</feature>
<feature type="region of interest" description="G4" evidence="8">
    <location>
        <begin position="133"/>
        <end position="136"/>
    </location>
</feature>
<dbReference type="GO" id="GO:0005886">
    <property type="term" value="C:plasma membrane"/>
    <property type="evidence" value="ECO:0007669"/>
    <property type="project" value="UniProtKB-SubCell"/>
</dbReference>
<feature type="region of interest" description="G3" evidence="8">
    <location>
        <begin position="71"/>
        <end position="74"/>
    </location>
</feature>
<comment type="function">
    <text evidence="7">An essential GTPase that binds both GDP and GTP, with rapid nucleotide exchange. Plays a role in 16S rRNA processing and 30S ribosomal subunit biogenesis and possibly also in cell cycle regulation and energy metabolism.</text>
</comment>
<organism evidence="10 11">
    <name type="scientific">Candidatus Photodesmus blepharonis</name>
    <dbReference type="NCBI Taxonomy" id="1179155"/>
    <lineage>
        <taxon>Bacteria</taxon>
        <taxon>Pseudomonadati</taxon>
        <taxon>Pseudomonadota</taxon>
        <taxon>Gammaproteobacteria</taxon>
        <taxon>Vibrionales</taxon>
        <taxon>Vibrionaceae</taxon>
        <taxon>Candidatus Photodesmus</taxon>
    </lineage>
</organism>
<comment type="caution">
    <text evidence="10">The sequence shown here is derived from an EMBL/GenBank/DDBJ whole genome shotgun (WGS) entry which is preliminary data.</text>
</comment>
<feature type="binding site" evidence="7">
    <location>
        <begin position="24"/>
        <end position="31"/>
    </location>
    <ligand>
        <name>GTP</name>
        <dbReference type="ChEBI" id="CHEBI:37565"/>
    </ligand>
</feature>
<comment type="subcellular location">
    <subcellularLocation>
        <location evidence="7">Cytoplasm</location>
    </subcellularLocation>
    <subcellularLocation>
        <location evidence="7">Cell membrane</location>
        <topology evidence="7">Peripheral membrane protein</topology>
    </subcellularLocation>
</comment>
<keyword evidence="7" id="KW-0699">rRNA-binding</keyword>
<dbReference type="OrthoDB" id="9805918at2"/>
<dbReference type="InterPro" id="IPR015946">
    <property type="entry name" value="KH_dom-like_a/b"/>
</dbReference>
<evidence type="ECO:0000256" key="7">
    <source>
        <dbReference type="HAMAP-Rule" id="MF_00367"/>
    </source>
</evidence>
<name>A0A084CNV5_9GAMM</name>
<dbReference type="InterPro" id="IPR005662">
    <property type="entry name" value="GTPase_Era-like"/>
</dbReference>
<feature type="binding site" evidence="7">
    <location>
        <begin position="133"/>
        <end position="136"/>
    </location>
    <ligand>
        <name>GTP</name>
        <dbReference type="ChEBI" id="CHEBI:37565"/>
    </ligand>
</feature>
<dbReference type="Gene3D" id="3.30.300.20">
    <property type="match status" value="1"/>
</dbReference>
<dbReference type="HAMAP" id="MF_00367">
    <property type="entry name" value="GTPase_Era"/>
    <property type="match status" value="1"/>
</dbReference>
<dbReference type="Pfam" id="PF07650">
    <property type="entry name" value="KH_2"/>
    <property type="match status" value="1"/>
</dbReference>
<dbReference type="NCBIfam" id="TIGR00231">
    <property type="entry name" value="small_GTP"/>
    <property type="match status" value="1"/>
</dbReference>
<evidence type="ECO:0000256" key="8">
    <source>
        <dbReference type="PROSITE-ProRule" id="PRU01050"/>
    </source>
</evidence>
<evidence type="ECO:0000313" key="10">
    <source>
        <dbReference type="EMBL" id="KEY91484.1"/>
    </source>
</evidence>
<evidence type="ECO:0000259" key="9">
    <source>
        <dbReference type="PROSITE" id="PS51713"/>
    </source>
</evidence>
<keyword evidence="3 7" id="KW-0690">Ribosome biogenesis</keyword>
<dbReference type="RefSeq" id="WP_052538026.1">
    <property type="nucleotide sequence ID" value="NZ_JGVK01000008.1"/>
</dbReference>
<proteinExistence type="inferred from homology"/>
<dbReference type="Gene3D" id="3.40.50.300">
    <property type="entry name" value="P-loop containing nucleotide triphosphate hydrolases"/>
    <property type="match status" value="1"/>
</dbReference>
<keyword evidence="6 7" id="KW-0342">GTP-binding</keyword>
<dbReference type="InterPro" id="IPR027417">
    <property type="entry name" value="P-loop_NTPase"/>
</dbReference>
<dbReference type="Pfam" id="PF01926">
    <property type="entry name" value="MMR_HSR1"/>
    <property type="match status" value="1"/>
</dbReference>
<dbReference type="InterPro" id="IPR006073">
    <property type="entry name" value="GTP-bd"/>
</dbReference>
<keyword evidence="7" id="KW-0472">Membrane</keyword>
<dbReference type="GO" id="GO:0005829">
    <property type="term" value="C:cytosol"/>
    <property type="evidence" value="ECO:0007669"/>
    <property type="project" value="TreeGrafter"/>
</dbReference>
<gene>
    <name evidence="7 10" type="primary">era</name>
    <name evidence="10" type="ORF">CF67_16005</name>
</gene>
<feature type="region of interest" description="G2" evidence="8">
    <location>
        <begin position="50"/>
        <end position="54"/>
    </location>
</feature>
<dbReference type="InterPro" id="IPR004044">
    <property type="entry name" value="KH_dom_type_2"/>
</dbReference>
<dbReference type="GO" id="GO:0000028">
    <property type="term" value="P:ribosomal small subunit assembly"/>
    <property type="evidence" value="ECO:0007669"/>
    <property type="project" value="TreeGrafter"/>
</dbReference>
<feature type="binding site" evidence="7">
    <location>
        <begin position="71"/>
        <end position="75"/>
    </location>
    <ligand>
        <name>GTP</name>
        <dbReference type="ChEBI" id="CHEBI:37565"/>
    </ligand>
</feature>
<dbReference type="SUPFAM" id="SSF54814">
    <property type="entry name" value="Prokaryotic type KH domain (KH-domain type II)"/>
    <property type="match status" value="1"/>
</dbReference>
<dbReference type="FunFam" id="3.30.300.20:FF:000003">
    <property type="entry name" value="GTPase Era"/>
    <property type="match status" value="1"/>
</dbReference>
<dbReference type="PANTHER" id="PTHR42698">
    <property type="entry name" value="GTPASE ERA"/>
    <property type="match status" value="1"/>
</dbReference>
<dbReference type="NCBIfam" id="NF000908">
    <property type="entry name" value="PRK00089.1"/>
    <property type="match status" value="1"/>
</dbReference>
<comment type="subunit">
    <text evidence="7">Monomer.</text>
</comment>
<reference evidence="10 11" key="1">
    <citation type="submission" date="2014-03" db="EMBL/GenBank/DDBJ databases">
        <title>Selection and divergence in the genomes of co-occurring obligate luminous symbionts with specific hosts.</title>
        <authorList>
            <person name="Hendry T.A."/>
            <person name="de Wet J.R."/>
            <person name="Dunlap P.V."/>
        </authorList>
    </citation>
    <scope>NUCLEOTIDE SEQUENCE [LARGE SCALE GENOMIC DNA]</scope>
    <source>
        <strain evidence="10 11">Ppalp.1</strain>
    </source>
</reference>